<dbReference type="Proteomes" id="UP000013827">
    <property type="component" value="Unassembled WGS sequence"/>
</dbReference>
<evidence type="ECO:0000256" key="1">
    <source>
        <dbReference type="SAM" id="MobiDB-lite"/>
    </source>
</evidence>
<keyword evidence="3" id="KW-1185">Reference proteome</keyword>
<feature type="region of interest" description="Disordered" evidence="1">
    <location>
        <begin position="251"/>
        <end position="283"/>
    </location>
</feature>
<accession>A0A0D3I5V5</accession>
<dbReference type="EnsemblProtists" id="EOD06640">
    <property type="protein sequence ID" value="EOD06640"/>
    <property type="gene ID" value="EMIHUDRAFT_249794"/>
</dbReference>
<reference evidence="3" key="1">
    <citation type="journal article" date="2013" name="Nature">
        <title>Pan genome of the phytoplankton Emiliania underpins its global distribution.</title>
        <authorList>
            <person name="Read B.A."/>
            <person name="Kegel J."/>
            <person name="Klute M.J."/>
            <person name="Kuo A."/>
            <person name="Lefebvre S.C."/>
            <person name="Maumus F."/>
            <person name="Mayer C."/>
            <person name="Miller J."/>
            <person name="Monier A."/>
            <person name="Salamov A."/>
            <person name="Young J."/>
            <person name="Aguilar M."/>
            <person name="Claverie J.M."/>
            <person name="Frickenhaus S."/>
            <person name="Gonzalez K."/>
            <person name="Herman E.K."/>
            <person name="Lin Y.C."/>
            <person name="Napier J."/>
            <person name="Ogata H."/>
            <person name="Sarno A.F."/>
            <person name="Shmutz J."/>
            <person name="Schroeder D."/>
            <person name="de Vargas C."/>
            <person name="Verret F."/>
            <person name="von Dassow P."/>
            <person name="Valentin K."/>
            <person name="Van de Peer Y."/>
            <person name="Wheeler G."/>
            <person name="Dacks J.B."/>
            <person name="Delwiche C.F."/>
            <person name="Dyhrman S.T."/>
            <person name="Glockner G."/>
            <person name="John U."/>
            <person name="Richards T."/>
            <person name="Worden A.Z."/>
            <person name="Zhang X."/>
            <person name="Grigoriev I.V."/>
            <person name="Allen A.E."/>
            <person name="Bidle K."/>
            <person name="Borodovsky M."/>
            <person name="Bowler C."/>
            <person name="Brownlee C."/>
            <person name="Cock J.M."/>
            <person name="Elias M."/>
            <person name="Gladyshev V.N."/>
            <person name="Groth M."/>
            <person name="Guda C."/>
            <person name="Hadaegh A."/>
            <person name="Iglesias-Rodriguez M.D."/>
            <person name="Jenkins J."/>
            <person name="Jones B.M."/>
            <person name="Lawson T."/>
            <person name="Leese F."/>
            <person name="Lindquist E."/>
            <person name="Lobanov A."/>
            <person name="Lomsadze A."/>
            <person name="Malik S.B."/>
            <person name="Marsh M.E."/>
            <person name="Mackinder L."/>
            <person name="Mock T."/>
            <person name="Mueller-Roeber B."/>
            <person name="Pagarete A."/>
            <person name="Parker M."/>
            <person name="Probert I."/>
            <person name="Quesneville H."/>
            <person name="Raines C."/>
            <person name="Rensing S.A."/>
            <person name="Riano-Pachon D.M."/>
            <person name="Richier S."/>
            <person name="Rokitta S."/>
            <person name="Shiraiwa Y."/>
            <person name="Soanes D.M."/>
            <person name="van der Giezen M."/>
            <person name="Wahlund T.M."/>
            <person name="Williams B."/>
            <person name="Wilson W."/>
            <person name="Wolfe G."/>
            <person name="Wurch L.L."/>
        </authorList>
    </citation>
    <scope>NUCLEOTIDE SEQUENCE</scope>
</reference>
<proteinExistence type="predicted"/>
<dbReference type="PaxDb" id="2903-EOD06640"/>
<dbReference type="RefSeq" id="XP_005759069.1">
    <property type="nucleotide sequence ID" value="XM_005759012.1"/>
</dbReference>
<evidence type="ECO:0000313" key="2">
    <source>
        <dbReference type="EnsemblProtists" id="EOD06640"/>
    </source>
</evidence>
<reference evidence="2" key="2">
    <citation type="submission" date="2024-10" db="UniProtKB">
        <authorList>
            <consortium name="EnsemblProtists"/>
        </authorList>
    </citation>
    <scope>IDENTIFICATION</scope>
</reference>
<feature type="region of interest" description="Disordered" evidence="1">
    <location>
        <begin position="20"/>
        <end position="55"/>
    </location>
</feature>
<evidence type="ECO:0000313" key="3">
    <source>
        <dbReference type="Proteomes" id="UP000013827"/>
    </source>
</evidence>
<organism evidence="2 3">
    <name type="scientific">Emiliania huxleyi (strain CCMP1516)</name>
    <dbReference type="NCBI Taxonomy" id="280463"/>
    <lineage>
        <taxon>Eukaryota</taxon>
        <taxon>Haptista</taxon>
        <taxon>Haptophyta</taxon>
        <taxon>Prymnesiophyceae</taxon>
        <taxon>Isochrysidales</taxon>
        <taxon>Noelaerhabdaceae</taxon>
        <taxon>Emiliania</taxon>
    </lineage>
</organism>
<dbReference type="AlphaFoldDB" id="A0A0D3I5V5"/>
<dbReference type="GeneID" id="17252790"/>
<dbReference type="KEGG" id="ehx:EMIHUDRAFT_249794"/>
<sequence length="499" mass="53322">MSDAAFGGLSAVSRRTAASPFLLAESMPTSTNDDGRCESGRRRRVQAGRRPSETSVATLPEALLLWAESDPAAFDDEQQSGDDSAGVAGYLPAQRIAELLRLAVENGDVPYEGDLSEDEVDSALNELWQLQRTGSAQGVSRAAARRERRSQASAKVQNVLHEMLAADTVAAAQHVAKDMLDAAGNELVANGLLPLLEALAAASTAETSRTAGLDVQMIATAADDVLADVQAASARLAAGGGRSALGACVPTKRIATRNSPAPSQKRQRRREQSMEECAAERREEERSSTMLDVVVIVLNEATRKLERAGLMAFVCAELTLLQRSQDAAQRRLRSFSAPSIRKGMRRLQEVHVNVVGPIVDGQSLTLDGDAFLKQCSRAAPVVARLWRSMVTPEDGRGDGGWRRKVLRSIFAQASLFRIARVRDPIANNPTSLLFHGVLEQAGASRGIGRVIAAAGLAPDWARLDGAHTRGQRDDDAARAYGRASVHRLPRADGASAGTE</sequence>
<protein>
    <submittedName>
        <fullName evidence="2">Uncharacterized protein</fullName>
    </submittedName>
</protein>
<dbReference type="HOGENOM" id="CLU_621790_0_0_1"/>
<feature type="compositionally biased region" description="Basic and acidic residues" evidence="1">
    <location>
        <begin position="270"/>
        <end position="283"/>
    </location>
</feature>
<name>A0A0D3I5V5_EMIH1</name>